<organism evidence="1 2">
    <name type="scientific">Actinomarinicola tropica</name>
    <dbReference type="NCBI Taxonomy" id="2789776"/>
    <lineage>
        <taxon>Bacteria</taxon>
        <taxon>Bacillati</taxon>
        <taxon>Actinomycetota</taxon>
        <taxon>Acidimicrobiia</taxon>
        <taxon>Acidimicrobiales</taxon>
        <taxon>Iamiaceae</taxon>
        <taxon>Actinomarinicola</taxon>
    </lineage>
</organism>
<sequence>MIYHIARRALWDEAVRTGRYEQSTVDRTLAEEGFIHASRAEQVQGVADRYYQDVAEELVLLVIDPDRLDVELRYEAPPGRGESFPHLYGPLDPAAVVEVRPLPRDADGRLVIET</sequence>
<dbReference type="SUPFAM" id="SSF56399">
    <property type="entry name" value="ADP-ribosylation"/>
    <property type="match status" value="1"/>
</dbReference>
<gene>
    <name evidence="1" type="ORF">GH723_15515</name>
</gene>
<dbReference type="Gene3D" id="3.20.170.20">
    <property type="entry name" value="Protein of unknown function DUF952"/>
    <property type="match status" value="1"/>
</dbReference>
<dbReference type="Pfam" id="PF06108">
    <property type="entry name" value="DUF952"/>
    <property type="match status" value="1"/>
</dbReference>
<evidence type="ECO:0000313" key="2">
    <source>
        <dbReference type="Proteomes" id="UP000334019"/>
    </source>
</evidence>
<dbReference type="PANTHER" id="PTHR34129">
    <property type="entry name" value="BLR1139 PROTEIN"/>
    <property type="match status" value="1"/>
</dbReference>
<name>A0A5Q2RN67_9ACTN</name>
<proteinExistence type="predicted"/>
<dbReference type="Proteomes" id="UP000334019">
    <property type="component" value="Chromosome"/>
</dbReference>
<dbReference type="AlphaFoldDB" id="A0A5Q2RN67"/>
<keyword evidence="2" id="KW-1185">Reference proteome</keyword>
<reference evidence="1 2" key="1">
    <citation type="submission" date="2019-11" db="EMBL/GenBank/DDBJ databases">
        <authorList>
            <person name="He Y."/>
        </authorList>
    </citation>
    <scope>NUCLEOTIDE SEQUENCE [LARGE SCALE GENOMIC DNA]</scope>
    <source>
        <strain evidence="1 2">SCSIO 58843</strain>
    </source>
</reference>
<dbReference type="PANTHER" id="PTHR34129:SF1">
    <property type="entry name" value="DUF952 DOMAIN-CONTAINING PROTEIN"/>
    <property type="match status" value="1"/>
</dbReference>
<dbReference type="RefSeq" id="WP_153760496.1">
    <property type="nucleotide sequence ID" value="NZ_CP045851.1"/>
</dbReference>
<dbReference type="EMBL" id="CP045851">
    <property type="protein sequence ID" value="QGG96392.1"/>
    <property type="molecule type" value="Genomic_DNA"/>
</dbReference>
<accession>A0A5Q2RN67</accession>
<dbReference type="InterPro" id="IPR009297">
    <property type="entry name" value="DUF952"/>
</dbReference>
<protein>
    <submittedName>
        <fullName evidence="1">DUF952 domain-containing protein</fullName>
    </submittedName>
</protein>
<dbReference type="KEGG" id="atq:GH723_15515"/>
<evidence type="ECO:0000313" key="1">
    <source>
        <dbReference type="EMBL" id="QGG96392.1"/>
    </source>
</evidence>